<keyword evidence="3 5" id="KW-0378">Hydrolase</keyword>
<comment type="catalytic activity">
    <reaction evidence="3">
        <text>Cleavage of hydrophobic, N-terminal signal or leader sequences from secreted and periplasmic proteins.</text>
        <dbReference type="EC" id="3.4.21.89"/>
    </reaction>
</comment>
<gene>
    <name evidence="5" type="primary">lepB</name>
    <name evidence="5" type="ORF">I6N95_03340</name>
</gene>
<name>A0A940P2W4_9ENTE</name>
<dbReference type="GO" id="GO:0006465">
    <property type="term" value="P:signal peptide processing"/>
    <property type="evidence" value="ECO:0007669"/>
    <property type="project" value="InterPro"/>
</dbReference>
<dbReference type="CDD" id="cd06530">
    <property type="entry name" value="S26_SPase_I"/>
    <property type="match status" value="1"/>
</dbReference>
<dbReference type="PANTHER" id="PTHR43390">
    <property type="entry name" value="SIGNAL PEPTIDASE I"/>
    <property type="match status" value="1"/>
</dbReference>
<comment type="subcellular location">
    <subcellularLocation>
        <location evidence="1">Cell membrane</location>
        <topology evidence="1">Single-pass type II membrane protein</topology>
    </subcellularLocation>
    <subcellularLocation>
        <location evidence="3">Membrane</location>
        <topology evidence="3">Single-pass type II membrane protein</topology>
    </subcellularLocation>
</comment>
<comment type="caution">
    <text evidence="5">The sequence shown here is derived from an EMBL/GenBank/DDBJ whole genome shotgun (WGS) entry which is preliminary data.</text>
</comment>
<accession>A0A940P2W4</accession>
<dbReference type="GO" id="GO:0005886">
    <property type="term" value="C:plasma membrane"/>
    <property type="evidence" value="ECO:0007669"/>
    <property type="project" value="UniProtKB-SubCell"/>
</dbReference>
<organism evidence="5 6">
    <name type="scientific">Vagococcus allomyrinae</name>
    <dbReference type="NCBI Taxonomy" id="2794353"/>
    <lineage>
        <taxon>Bacteria</taxon>
        <taxon>Bacillati</taxon>
        <taxon>Bacillota</taxon>
        <taxon>Bacilli</taxon>
        <taxon>Lactobacillales</taxon>
        <taxon>Enterococcaceae</taxon>
        <taxon>Vagococcus</taxon>
    </lineage>
</organism>
<protein>
    <recommendedName>
        <fullName evidence="3">Signal peptidase I</fullName>
        <ecNumber evidence="3">3.4.21.89</ecNumber>
    </recommendedName>
</protein>
<dbReference type="Pfam" id="PF10502">
    <property type="entry name" value="Peptidase_S26"/>
    <property type="match status" value="1"/>
</dbReference>
<proteinExistence type="inferred from homology"/>
<evidence type="ECO:0000313" key="5">
    <source>
        <dbReference type="EMBL" id="MBP1040040.1"/>
    </source>
</evidence>
<dbReference type="PRINTS" id="PR00727">
    <property type="entry name" value="LEADERPTASE"/>
</dbReference>
<keyword evidence="3" id="KW-0645">Protease</keyword>
<dbReference type="InterPro" id="IPR036286">
    <property type="entry name" value="LexA/Signal_pep-like_sf"/>
</dbReference>
<evidence type="ECO:0000256" key="1">
    <source>
        <dbReference type="ARBA" id="ARBA00004401"/>
    </source>
</evidence>
<dbReference type="PANTHER" id="PTHR43390:SF1">
    <property type="entry name" value="CHLOROPLAST PROCESSING PEPTIDASE"/>
    <property type="match status" value="1"/>
</dbReference>
<dbReference type="SUPFAM" id="SSF51306">
    <property type="entry name" value="LexA/Signal peptidase"/>
    <property type="match status" value="1"/>
</dbReference>
<dbReference type="NCBIfam" id="TIGR02227">
    <property type="entry name" value="sigpep_I_bact"/>
    <property type="match status" value="1"/>
</dbReference>
<comment type="similarity">
    <text evidence="2 3">Belongs to the peptidase S26 family.</text>
</comment>
<evidence type="ECO:0000256" key="2">
    <source>
        <dbReference type="ARBA" id="ARBA00009370"/>
    </source>
</evidence>
<dbReference type="AlphaFoldDB" id="A0A940P2W4"/>
<dbReference type="Gene3D" id="2.10.109.10">
    <property type="entry name" value="Umud Fragment, subunit A"/>
    <property type="match status" value="1"/>
</dbReference>
<dbReference type="EC" id="3.4.21.89" evidence="3"/>
<keyword evidence="6" id="KW-1185">Reference proteome</keyword>
<evidence type="ECO:0000259" key="4">
    <source>
        <dbReference type="Pfam" id="PF10502"/>
    </source>
</evidence>
<dbReference type="Proteomes" id="UP000674938">
    <property type="component" value="Unassembled WGS sequence"/>
</dbReference>
<sequence length="166" mass="18669">MLLAIGGTVILFLFFYRASGVKGYSMSPTLMNGDLLIVKKQAEIERFNLVQLTLPSGKQQIRRVIGLPGETIIYKEDVLYVNHQPVDEKFIIAEINDRKESGVTFTEDYSTESLKTGPIIPEGCYFVLGDNRPYTTDSRQNGLVTAKEIRGVVQLRLFPFDEIAAF</sequence>
<reference evidence="5" key="1">
    <citation type="submission" date="2020-12" db="EMBL/GenBank/DDBJ databases">
        <title>Vagococcus allomyrinae sp. nov. and Enterococcus lavae sp. nov., isolated from the larvae of Allomyrina dichotoma.</title>
        <authorList>
            <person name="Lee S.D."/>
        </authorList>
    </citation>
    <scope>NUCLEOTIDE SEQUENCE</scope>
    <source>
        <strain evidence="5">BWB3-3</strain>
    </source>
</reference>
<dbReference type="InterPro" id="IPR019533">
    <property type="entry name" value="Peptidase_S26"/>
</dbReference>
<dbReference type="GO" id="GO:0009003">
    <property type="term" value="F:signal peptidase activity"/>
    <property type="evidence" value="ECO:0007669"/>
    <property type="project" value="UniProtKB-EC"/>
</dbReference>
<dbReference type="EMBL" id="JAEEGA010000002">
    <property type="protein sequence ID" value="MBP1040040.1"/>
    <property type="molecule type" value="Genomic_DNA"/>
</dbReference>
<feature type="domain" description="Peptidase S26" evidence="4">
    <location>
        <begin position="2"/>
        <end position="157"/>
    </location>
</feature>
<evidence type="ECO:0000256" key="3">
    <source>
        <dbReference type="RuleBase" id="RU362042"/>
    </source>
</evidence>
<dbReference type="GO" id="GO:0004252">
    <property type="term" value="F:serine-type endopeptidase activity"/>
    <property type="evidence" value="ECO:0007669"/>
    <property type="project" value="InterPro"/>
</dbReference>
<dbReference type="InterPro" id="IPR000223">
    <property type="entry name" value="Pept_S26A_signal_pept_1"/>
</dbReference>
<evidence type="ECO:0000313" key="6">
    <source>
        <dbReference type="Proteomes" id="UP000674938"/>
    </source>
</evidence>